<dbReference type="EMBL" id="BMAC01000020">
    <property type="protein sequence ID" value="GFP80524.1"/>
    <property type="molecule type" value="Genomic_DNA"/>
</dbReference>
<evidence type="ECO:0000256" key="3">
    <source>
        <dbReference type="SAM" id="Phobius"/>
    </source>
</evidence>
<organism evidence="6 7">
    <name type="scientific">Phtheirospermum japonicum</name>
    <dbReference type="NCBI Taxonomy" id="374723"/>
    <lineage>
        <taxon>Eukaryota</taxon>
        <taxon>Viridiplantae</taxon>
        <taxon>Streptophyta</taxon>
        <taxon>Embryophyta</taxon>
        <taxon>Tracheophyta</taxon>
        <taxon>Spermatophyta</taxon>
        <taxon>Magnoliopsida</taxon>
        <taxon>eudicotyledons</taxon>
        <taxon>Gunneridae</taxon>
        <taxon>Pentapetalae</taxon>
        <taxon>asterids</taxon>
        <taxon>lamiids</taxon>
        <taxon>Lamiales</taxon>
        <taxon>Orobanchaceae</taxon>
        <taxon>Orobanchaceae incertae sedis</taxon>
        <taxon>Phtheirospermum</taxon>
    </lineage>
</organism>
<keyword evidence="3" id="KW-0472">Membrane</keyword>
<dbReference type="InterPro" id="IPR012677">
    <property type="entry name" value="Nucleotide-bd_a/b_plait_sf"/>
</dbReference>
<dbReference type="SMART" id="SM00164">
    <property type="entry name" value="TBC"/>
    <property type="match status" value="1"/>
</dbReference>
<keyword evidence="7" id="KW-1185">Reference proteome</keyword>
<dbReference type="OrthoDB" id="10264062at2759"/>
<evidence type="ECO:0000259" key="4">
    <source>
        <dbReference type="PROSITE" id="PS50086"/>
    </source>
</evidence>
<dbReference type="Gene3D" id="3.30.70.330">
    <property type="match status" value="1"/>
</dbReference>
<dbReference type="InterPro" id="IPR035979">
    <property type="entry name" value="RBD_domain_sf"/>
</dbReference>
<evidence type="ECO:0000259" key="5">
    <source>
        <dbReference type="PROSITE" id="PS50102"/>
    </source>
</evidence>
<feature type="compositionally biased region" description="Low complexity" evidence="2">
    <location>
        <begin position="340"/>
        <end position="355"/>
    </location>
</feature>
<evidence type="ECO:0000313" key="6">
    <source>
        <dbReference type="EMBL" id="GFP80524.1"/>
    </source>
</evidence>
<feature type="domain" description="RRM" evidence="5">
    <location>
        <begin position="371"/>
        <end position="449"/>
    </location>
</feature>
<evidence type="ECO:0000256" key="2">
    <source>
        <dbReference type="SAM" id="MobiDB-lite"/>
    </source>
</evidence>
<keyword evidence="1" id="KW-0694">RNA-binding</keyword>
<dbReference type="SMART" id="SM00360">
    <property type="entry name" value="RRM"/>
    <property type="match status" value="1"/>
</dbReference>
<dbReference type="Pfam" id="PF00566">
    <property type="entry name" value="RabGAP-TBC"/>
    <property type="match status" value="1"/>
</dbReference>
<protein>
    <submittedName>
        <fullName evidence="6">Serine/arginine-rich splicing factor sr45a</fullName>
    </submittedName>
</protein>
<dbReference type="PROSITE" id="PS50102">
    <property type="entry name" value="RRM"/>
    <property type="match status" value="1"/>
</dbReference>
<dbReference type="SUPFAM" id="SSF54928">
    <property type="entry name" value="RNA-binding domain, RBD"/>
    <property type="match status" value="1"/>
</dbReference>
<gene>
    <name evidence="6" type="ORF">PHJA_000195800</name>
</gene>
<dbReference type="PANTHER" id="PTHR48034">
    <property type="entry name" value="TRANSFORMER-2 SEX-DETERMINING PROTEIN-RELATED"/>
    <property type="match status" value="1"/>
</dbReference>
<evidence type="ECO:0000256" key="1">
    <source>
        <dbReference type="PROSITE-ProRule" id="PRU00176"/>
    </source>
</evidence>
<name>A0A830B779_9LAMI</name>
<dbReference type="Gene3D" id="1.10.472.80">
    <property type="entry name" value="Ypt/Rab-GAP domain of gyp1p, domain 3"/>
    <property type="match status" value="1"/>
</dbReference>
<comment type="caution">
    <text evidence="6">The sequence shown here is derived from an EMBL/GenBank/DDBJ whole genome shotgun (WGS) entry which is preliminary data.</text>
</comment>
<dbReference type="Proteomes" id="UP000653305">
    <property type="component" value="Unassembled WGS sequence"/>
</dbReference>
<feature type="transmembrane region" description="Helical" evidence="3">
    <location>
        <begin position="651"/>
        <end position="675"/>
    </location>
</feature>
<dbReference type="InterPro" id="IPR050441">
    <property type="entry name" value="RBM"/>
</dbReference>
<keyword evidence="3" id="KW-1133">Transmembrane helix</keyword>
<dbReference type="InterPro" id="IPR000504">
    <property type="entry name" value="RRM_dom"/>
</dbReference>
<proteinExistence type="predicted"/>
<dbReference type="GO" id="GO:0003723">
    <property type="term" value="F:RNA binding"/>
    <property type="evidence" value="ECO:0007669"/>
    <property type="project" value="UniProtKB-UniRule"/>
</dbReference>
<dbReference type="InterPro" id="IPR035969">
    <property type="entry name" value="Rab-GAP_TBC_sf"/>
</dbReference>
<dbReference type="SUPFAM" id="SSF47923">
    <property type="entry name" value="Ypt/Rab-GAP domain of gyp1p"/>
    <property type="match status" value="1"/>
</dbReference>
<feature type="region of interest" description="Disordered" evidence="2">
    <location>
        <begin position="340"/>
        <end position="370"/>
    </location>
</feature>
<dbReference type="PROSITE" id="PS50086">
    <property type="entry name" value="TBC_RABGAP"/>
    <property type="match status" value="1"/>
</dbReference>
<reference evidence="6" key="1">
    <citation type="submission" date="2020-07" db="EMBL/GenBank/DDBJ databases">
        <title>Ethylene signaling mediates host invasion by parasitic plants.</title>
        <authorList>
            <person name="Yoshida S."/>
        </authorList>
    </citation>
    <scope>NUCLEOTIDE SEQUENCE</scope>
    <source>
        <strain evidence="6">Okayama</strain>
    </source>
</reference>
<feature type="domain" description="Rab-GAP TBC" evidence="4">
    <location>
        <begin position="1"/>
        <end position="203"/>
    </location>
</feature>
<dbReference type="AlphaFoldDB" id="A0A830B779"/>
<dbReference type="Pfam" id="PF00076">
    <property type="entry name" value="RRM_1"/>
    <property type="match status" value="1"/>
</dbReference>
<dbReference type="InterPro" id="IPR000195">
    <property type="entry name" value="Rab-GAP-TBC_dom"/>
</dbReference>
<accession>A0A830B779</accession>
<keyword evidence="3" id="KW-0812">Transmembrane</keyword>
<evidence type="ECO:0000313" key="7">
    <source>
        <dbReference type="Proteomes" id="UP000653305"/>
    </source>
</evidence>
<sequence>MMITTTTKSMTSNRIRLLLLKLSMNVGVTYEQMKELFWVKIRISIRLVHASGPYDFLQVFVTYLPYWMHAYCSDDNDILGSTKLESVCKIYNPDVERKSKNYYSPVGDYSEAVQCVVEKVFWCFVGFMKKAHHNFRLDEAGIRRQLNTISKTIKYKDSHLYRHLKKLKADDCFFVYRMVVVLFRRELSFEQTLCLWEVMWADQAAIRAGIGKSAWSRIRQRAPPTDDLLFSVRGEEIGNEKMTVILDLQQIAFKNDDRQMIVVAQNGKTGNMSVDSMYMKALYHILPLEYITVPKLLNKFQGEASPTTVRAKTFVGLINVILSTIKVRACGWTLYSRSPSPYRRYSRSVSRSLSRSRSRSRDSSDVENPGNNLYVTGLSIRVTRKDLEKHFSTEGKVEDVHLVIDPLTRESRGFGFVTMSNLEEAERCIKHLDRSVLEGRVITVEKVAVSQLCNIKDDCLPRVLYSCVIIISYFAGQKAKGADTYPGKRVAVLVHVATRPDTHPNETIGGVEAGPTLLITADAVDRIPLTEGVGRILLRITAVGGLTPVLALHRTITAGLLTMVSTIEVAIGTTPPRMIATIAEGIGTEALLHHRDIIISGDIIGEVYHVVSRQGVAQVGTTLEACHHLLPARGVGLANERPLLIADPREGILGVLVCFLPLLGLGLVISMGWFFY</sequence>